<dbReference type="Gramene" id="ORGLA01G0147300.1">
    <property type="protein sequence ID" value="ORGLA01G0147300.1"/>
    <property type="gene ID" value="ORGLA01G0147300"/>
</dbReference>
<accession>I1NNN3</accession>
<evidence type="ECO:0000256" key="1">
    <source>
        <dbReference type="SAM" id="MobiDB-lite"/>
    </source>
</evidence>
<dbReference type="InterPro" id="IPR029480">
    <property type="entry name" value="Transpos_assoc"/>
</dbReference>
<dbReference type="GeneID" id="127760564"/>
<keyword evidence="5" id="KW-1185">Reference proteome</keyword>
<evidence type="ECO:0000313" key="4">
    <source>
        <dbReference type="EnsemblPlants" id="ORGLA01G0147300.1"/>
    </source>
</evidence>
<feature type="signal peptide" evidence="2">
    <location>
        <begin position="1"/>
        <end position="22"/>
    </location>
</feature>
<keyword evidence="2" id="KW-0732">Signal</keyword>
<dbReference type="Pfam" id="PF13963">
    <property type="entry name" value="Transpos_assoc"/>
    <property type="match status" value="1"/>
</dbReference>
<dbReference type="KEGG" id="ogl:127760564"/>
<proteinExistence type="predicted"/>
<evidence type="ECO:0000256" key="2">
    <source>
        <dbReference type="SAM" id="SignalP"/>
    </source>
</evidence>
<protein>
    <recommendedName>
        <fullName evidence="3">Transposase-associated domain-containing protein</fullName>
    </recommendedName>
</protein>
<feature type="region of interest" description="Disordered" evidence="1">
    <location>
        <begin position="119"/>
        <end position="161"/>
    </location>
</feature>
<evidence type="ECO:0000313" key="5">
    <source>
        <dbReference type="Proteomes" id="UP000007306"/>
    </source>
</evidence>
<feature type="compositionally biased region" description="Acidic residues" evidence="1">
    <location>
        <begin position="129"/>
        <end position="150"/>
    </location>
</feature>
<feature type="domain" description="Transposase-associated" evidence="3">
    <location>
        <begin position="44"/>
        <end position="116"/>
    </location>
</feature>
<reference evidence="4 5" key="2">
    <citation type="submission" date="2018-04" db="EMBL/GenBank/DDBJ databases">
        <title>OglaRS2 (Oryza glaberrima Reference Sequence Version 2).</title>
        <authorList>
            <person name="Zhang J."/>
            <person name="Kudrna D."/>
            <person name="Lee S."/>
            <person name="Talag J."/>
            <person name="Rajasekar S."/>
            <person name="Wing R.A."/>
        </authorList>
    </citation>
    <scope>NUCLEOTIDE SEQUENCE [LARGE SCALE GENOMIC DNA]</scope>
    <source>
        <strain evidence="4 5">cv. IRGC 96717</strain>
    </source>
</reference>
<dbReference type="HOGENOM" id="CLU_1646353_0_0_1"/>
<organism evidence="4 5">
    <name type="scientific">Oryza glaberrima</name>
    <name type="common">African rice</name>
    <dbReference type="NCBI Taxonomy" id="4538"/>
    <lineage>
        <taxon>Eukaryota</taxon>
        <taxon>Viridiplantae</taxon>
        <taxon>Streptophyta</taxon>
        <taxon>Embryophyta</taxon>
        <taxon>Tracheophyta</taxon>
        <taxon>Spermatophyta</taxon>
        <taxon>Magnoliopsida</taxon>
        <taxon>Liliopsida</taxon>
        <taxon>Poales</taxon>
        <taxon>Poaceae</taxon>
        <taxon>BOP clade</taxon>
        <taxon>Oryzoideae</taxon>
        <taxon>Oryzeae</taxon>
        <taxon>Oryzinae</taxon>
        <taxon>Oryza</taxon>
    </lineage>
</organism>
<dbReference type="AlphaFoldDB" id="I1NNN3"/>
<sequence length="161" mass="17716">MALKELLVFVIILLVVAGEVAAVSADRANPMNHASTRPMDEGGMNVVKRDSLEYARRVTNFVIGATISRSLSRTEHLLCPCADCMNERQFPANQVHEHLLTRGFMRNCACQDNHGEDENDNVHNHGDGMDGENAELPTDEGGYDSEESDGLDQMLRDGETA</sequence>
<gene>
    <name evidence="4" type="primary">LOC127760564</name>
</gene>
<dbReference type="RefSeq" id="XP_052140804.1">
    <property type="nucleotide sequence ID" value="XM_052284844.1"/>
</dbReference>
<dbReference type="Proteomes" id="UP000007306">
    <property type="component" value="Chromosome 1"/>
</dbReference>
<feature type="chain" id="PRO_5003648182" description="Transposase-associated domain-containing protein" evidence="2">
    <location>
        <begin position="23"/>
        <end position="161"/>
    </location>
</feature>
<evidence type="ECO:0000259" key="3">
    <source>
        <dbReference type="Pfam" id="PF13963"/>
    </source>
</evidence>
<dbReference type="EnsemblPlants" id="ORGLA01G0147300.1">
    <property type="protein sequence ID" value="ORGLA01G0147300.1"/>
    <property type="gene ID" value="ORGLA01G0147300"/>
</dbReference>
<name>I1NNN3_ORYGL</name>
<reference evidence="4" key="1">
    <citation type="submission" date="2015-06" db="UniProtKB">
        <authorList>
            <consortium name="EnsemblPlants"/>
        </authorList>
    </citation>
    <scope>IDENTIFICATION</scope>
</reference>
<feature type="compositionally biased region" description="Basic and acidic residues" evidence="1">
    <location>
        <begin position="119"/>
        <end position="128"/>
    </location>
</feature>